<protein>
    <submittedName>
        <fullName evidence="2">Deacylase</fullName>
    </submittedName>
</protein>
<dbReference type="SUPFAM" id="SSF88713">
    <property type="entry name" value="Glycoside hydrolase/deacetylase"/>
    <property type="match status" value="1"/>
</dbReference>
<dbReference type="GO" id="GO:0016810">
    <property type="term" value="F:hydrolase activity, acting on carbon-nitrogen (but not peptide) bonds"/>
    <property type="evidence" value="ECO:0007669"/>
    <property type="project" value="InterPro"/>
</dbReference>
<accession>A0A558D5W0</accession>
<dbReference type="Proteomes" id="UP000317355">
    <property type="component" value="Unassembled WGS sequence"/>
</dbReference>
<evidence type="ECO:0000259" key="1">
    <source>
        <dbReference type="PROSITE" id="PS51677"/>
    </source>
</evidence>
<gene>
    <name evidence="2" type="ORF">FHK82_07260</name>
</gene>
<dbReference type="PROSITE" id="PS51677">
    <property type="entry name" value="NODB"/>
    <property type="match status" value="1"/>
</dbReference>
<reference evidence="2 3" key="1">
    <citation type="submission" date="2019-07" db="EMBL/GenBank/DDBJ databases">
        <title>The pathways for chlorine oxyanion respiration interact through the shared metabolite chlorate.</title>
        <authorList>
            <person name="Barnum T.P."/>
            <person name="Cheng Y."/>
            <person name="Hill K.A."/>
            <person name="Lucas L.N."/>
            <person name="Carlson H.K."/>
            <person name="Coates J.D."/>
        </authorList>
    </citation>
    <scope>NUCLEOTIDE SEQUENCE [LARGE SCALE GENOMIC DNA]</scope>
    <source>
        <strain evidence="2">BK-3</strain>
    </source>
</reference>
<feature type="domain" description="NodB homology" evidence="1">
    <location>
        <begin position="1"/>
        <end position="281"/>
    </location>
</feature>
<proteinExistence type="predicted"/>
<evidence type="ECO:0000313" key="2">
    <source>
        <dbReference type="EMBL" id="TVT56392.1"/>
    </source>
</evidence>
<organism evidence="2 3">
    <name type="scientific">Sedimenticola thiotaurini</name>
    <dbReference type="NCBI Taxonomy" id="1543721"/>
    <lineage>
        <taxon>Bacteria</taxon>
        <taxon>Pseudomonadati</taxon>
        <taxon>Pseudomonadota</taxon>
        <taxon>Gammaproteobacteria</taxon>
        <taxon>Chromatiales</taxon>
        <taxon>Sedimenticolaceae</taxon>
        <taxon>Sedimenticola</taxon>
    </lineage>
</organism>
<sequence length="281" mass="31989">MRLALRIEVATEAGVREGVPALLRLLDEYQIQASFCISLGPDYSSYPFSDSLPDWLRQRLPVSYIGRKQRDILLSIDKAGHDIGIAPYTAAEWRLDAAYKTPEWVHAEVTRAVDSFTDLYSKKPRFYGALGWQTNANLLAEEELLELDFASDVRGRHAFFPELQGVSSRCPQIPTTLPLLDELLIQPDINYENVHQFLYADCQRVLPNGEVFTLNAEREGRQLLPIFEKLLVMWKGGQWELRSLTDLFKQIDVSQLNRHLIGWAPADDGDHYLATQSAVVE</sequence>
<comment type="caution">
    <text evidence="2">The sequence shown here is derived from an EMBL/GenBank/DDBJ whole genome shotgun (WGS) entry which is preliminary data.</text>
</comment>
<evidence type="ECO:0000313" key="3">
    <source>
        <dbReference type="Proteomes" id="UP000317355"/>
    </source>
</evidence>
<dbReference type="GO" id="GO:0005975">
    <property type="term" value="P:carbohydrate metabolic process"/>
    <property type="evidence" value="ECO:0007669"/>
    <property type="project" value="InterPro"/>
</dbReference>
<dbReference type="InterPro" id="IPR002509">
    <property type="entry name" value="NODB_dom"/>
</dbReference>
<name>A0A558D5W0_9GAMM</name>
<dbReference type="Gene3D" id="3.20.20.370">
    <property type="entry name" value="Glycoside hydrolase/deacetylase"/>
    <property type="match status" value="1"/>
</dbReference>
<dbReference type="EMBL" id="VMRY01000021">
    <property type="protein sequence ID" value="TVT56392.1"/>
    <property type="molecule type" value="Genomic_DNA"/>
</dbReference>
<dbReference type="AlphaFoldDB" id="A0A558D5W0"/>
<dbReference type="InterPro" id="IPR011330">
    <property type="entry name" value="Glyco_hydro/deAcase_b/a-brl"/>
</dbReference>